<gene>
    <name evidence="1" type="ORF">THII_2477</name>
</gene>
<dbReference type="HOGENOM" id="CLU_2398645_0_0_6"/>
<dbReference type="AlphaFoldDB" id="A0A090AHK3"/>
<protein>
    <submittedName>
        <fullName evidence="1">Uncharacterized protein</fullName>
    </submittedName>
</protein>
<reference evidence="1 2" key="1">
    <citation type="journal article" date="2014" name="ISME J.">
        <title>Ecophysiology of Thioploca ingrica as revealed by the complete genome sequence supplemented with proteomic evidence.</title>
        <authorList>
            <person name="Kojima H."/>
            <person name="Ogura Y."/>
            <person name="Yamamoto N."/>
            <person name="Togashi T."/>
            <person name="Mori H."/>
            <person name="Watanabe T."/>
            <person name="Nemoto F."/>
            <person name="Kurokawa K."/>
            <person name="Hayashi T."/>
            <person name="Fukui M."/>
        </authorList>
    </citation>
    <scope>NUCLEOTIDE SEQUENCE [LARGE SCALE GENOMIC DNA]</scope>
</reference>
<dbReference type="OrthoDB" id="518124at2"/>
<organism evidence="1 2">
    <name type="scientific">Thioploca ingrica</name>
    <dbReference type="NCBI Taxonomy" id="40754"/>
    <lineage>
        <taxon>Bacteria</taxon>
        <taxon>Pseudomonadati</taxon>
        <taxon>Pseudomonadota</taxon>
        <taxon>Gammaproteobacteria</taxon>
        <taxon>Thiotrichales</taxon>
        <taxon>Thiotrichaceae</taxon>
        <taxon>Thioploca</taxon>
    </lineage>
</organism>
<dbReference type="EMBL" id="AP014633">
    <property type="protein sequence ID" value="BAP56774.1"/>
    <property type="molecule type" value="Genomic_DNA"/>
</dbReference>
<dbReference type="Proteomes" id="UP000031623">
    <property type="component" value="Chromosome"/>
</dbReference>
<sequence length="93" mass="10763">MKKFYSQYTAEDLSSLELAVNTEKLLDNFKLVEPSAWLLQTLNYNSILPISTEKARSELLITPILVEMKQKNIEKFTVFSGYPFDVDKSNNRI</sequence>
<evidence type="ECO:0000313" key="1">
    <source>
        <dbReference type="EMBL" id="BAP56774.1"/>
    </source>
</evidence>
<accession>A0A090AHK3</accession>
<name>A0A090AHK3_9GAMM</name>
<proteinExistence type="predicted"/>
<dbReference type="KEGG" id="tig:THII_2477"/>
<keyword evidence="2" id="KW-1185">Reference proteome</keyword>
<dbReference type="STRING" id="40754.THII_2477"/>
<evidence type="ECO:0000313" key="2">
    <source>
        <dbReference type="Proteomes" id="UP000031623"/>
    </source>
</evidence>